<reference evidence="1" key="1">
    <citation type="submission" date="2018-05" db="EMBL/GenBank/DDBJ databases">
        <authorList>
            <person name="Lanie J.A."/>
            <person name="Ng W.-L."/>
            <person name="Kazmierczak K.M."/>
            <person name="Andrzejewski T.M."/>
            <person name="Davidsen T.M."/>
            <person name="Wayne K.J."/>
            <person name="Tettelin H."/>
            <person name="Glass J.I."/>
            <person name="Rusch D."/>
            <person name="Podicherti R."/>
            <person name="Tsui H.-C.T."/>
            <person name="Winkler M.E."/>
        </authorList>
    </citation>
    <scope>NUCLEOTIDE SEQUENCE</scope>
</reference>
<evidence type="ECO:0000313" key="1">
    <source>
        <dbReference type="EMBL" id="SVD98664.1"/>
    </source>
</evidence>
<organism evidence="1">
    <name type="scientific">marine metagenome</name>
    <dbReference type="NCBI Taxonomy" id="408172"/>
    <lineage>
        <taxon>unclassified sequences</taxon>
        <taxon>metagenomes</taxon>
        <taxon>ecological metagenomes</taxon>
    </lineage>
</organism>
<accession>A0A382ZT41</accession>
<dbReference type="InterPro" id="IPR046150">
    <property type="entry name" value="DUF6152"/>
</dbReference>
<sequence length="221" mass="24374">MQTPKLTLLLILAHCLLATTVLAHHSAVVFDESKSIQKTGKVTQFIMRNPHMIITLDVTNDEGEIVEWKIEGQSIAAMRESGFDRQSVKVGDVVTIKMHPLKTGVPGGLIQGMIGADGKSYSMDDSDAPARRRQVYPALMPWEPPPDGETWQMREKKTRPSELPIISDGTSAGDASATGIMAAALDPENLSKIRPPEPFDLTGVWQFRGEEEWRANYGSFE</sequence>
<dbReference type="EMBL" id="UINC01186442">
    <property type="protein sequence ID" value="SVD98664.1"/>
    <property type="molecule type" value="Genomic_DNA"/>
</dbReference>
<dbReference type="AlphaFoldDB" id="A0A382ZT41"/>
<dbReference type="Pfam" id="PF19649">
    <property type="entry name" value="DUF6152"/>
    <property type="match status" value="1"/>
</dbReference>
<feature type="non-terminal residue" evidence="1">
    <location>
        <position position="221"/>
    </location>
</feature>
<proteinExistence type="predicted"/>
<gene>
    <name evidence="1" type="ORF">METZ01_LOCUS451518</name>
</gene>
<name>A0A382ZT41_9ZZZZ</name>
<protein>
    <submittedName>
        <fullName evidence="1">Uncharacterized protein</fullName>
    </submittedName>
</protein>